<proteinExistence type="inferred from homology"/>
<protein>
    <recommendedName>
        <fullName evidence="3">Sulfotransferase</fullName>
        <ecNumber evidence="3">2.8.2.-</ecNumber>
    </recommendedName>
</protein>
<dbReference type="Pfam" id="PF00685">
    <property type="entry name" value="Sulfotransfer_1"/>
    <property type="match status" value="1"/>
</dbReference>
<evidence type="ECO:0000256" key="2">
    <source>
        <dbReference type="ARBA" id="ARBA00022679"/>
    </source>
</evidence>
<dbReference type="InterPro" id="IPR027417">
    <property type="entry name" value="P-loop_NTPase"/>
</dbReference>
<name>A0AAV1RJ02_9ROSI</name>
<dbReference type="Gene3D" id="3.40.50.300">
    <property type="entry name" value="P-loop containing nucleotide triphosphate hydrolases"/>
    <property type="match status" value="1"/>
</dbReference>
<dbReference type="SUPFAM" id="SSF52540">
    <property type="entry name" value="P-loop containing nucleoside triphosphate hydrolases"/>
    <property type="match status" value="1"/>
</dbReference>
<evidence type="ECO:0000256" key="1">
    <source>
        <dbReference type="ARBA" id="ARBA00005771"/>
    </source>
</evidence>
<sequence length="381" mass="43291">MGSATIVLSRGAVPYSTSISEPRGKTRNNNKYTNLWNGRFLGIGLRCHGKRNKPCRLYTSTGETKPTNDLQELLLTLPSEKNWDGSSLHLYGGVWYPAYAISGVVSFQQHFIAQNSDIILASMPASGMPWLKALAFSVINRNHQSAKESPLLVTSPHELVRSFENDLYFKTNHPNLEQLPLPRIFSTHTHYSSLPLSIIDSKCKIVFICRNPLDQAISYFLFASKSRQENAKPVSSIEEHFEKICRGVQNYGPFWDSSLGYWKESLERPEKVLFLRYEDLKDDTISNLKKLAEFLGFPFSENEEKEGVLEEILRLCSFDNLKDLKVNKNGVRPNGVPNSVFFRSEEVGHWSNYLSPQMAENFRKIVEEKLVGSGLAFKISQ</sequence>
<dbReference type="AlphaFoldDB" id="A0AAV1RJ02"/>
<evidence type="ECO:0000313" key="6">
    <source>
        <dbReference type="Proteomes" id="UP001314170"/>
    </source>
</evidence>
<dbReference type="InterPro" id="IPR000863">
    <property type="entry name" value="Sulfotransferase_dom"/>
</dbReference>
<comment type="caution">
    <text evidence="5">The sequence shown here is derived from an EMBL/GenBank/DDBJ whole genome shotgun (WGS) entry which is preliminary data.</text>
</comment>
<organism evidence="5 6">
    <name type="scientific">Dovyalis caffra</name>
    <dbReference type="NCBI Taxonomy" id="77055"/>
    <lineage>
        <taxon>Eukaryota</taxon>
        <taxon>Viridiplantae</taxon>
        <taxon>Streptophyta</taxon>
        <taxon>Embryophyta</taxon>
        <taxon>Tracheophyta</taxon>
        <taxon>Spermatophyta</taxon>
        <taxon>Magnoliopsida</taxon>
        <taxon>eudicotyledons</taxon>
        <taxon>Gunneridae</taxon>
        <taxon>Pentapetalae</taxon>
        <taxon>rosids</taxon>
        <taxon>fabids</taxon>
        <taxon>Malpighiales</taxon>
        <taxon>Salicaceae</taxon>
        <taxon>Flacourtieae</taxon>
        <taxon>Dovyalis</taxon>
    </lineage>
</organism>
<evidence type="ECO:0000313" key="5">
    <source>
        <dbReference type="EMBL" id="CAK7336386.1"/>
    </source>
</evidence>
<accession>A0AAV1RJ02</accession>
<evidence type="ECO:0000259" key="4">
    <source>
        <dbReference type="Pfam" id="PF00685"/>
    </source>
</evidence>
<dbReference type="EMBL" id="CAWUPB010000994">
    <property type="protein sequence ID" value="CAK7336386.1"/>
    <property type="molecule type" value="Genomic_DNA"/>
</dbReference>
<feature type="domain" description="Sulfotransferase" evidence="4">
    <location>
        <begin position="116"/>
        <end position="373"/>
    </location>
</feature>
<gene>
    <name evidence="5" type="ORF">DCAF_LOCUS11394</name>
</gene>
<evidence type="ECO:0000256" key="3">
    <source>
        <dbReference type="RuleBase" id="RU361155"/>
    </source>
</evidence>
<dbReference type="EC" id="2.8.2.-" evidence="3"/>
<dbReference type="PANTHER" id="PTHR11783">
    <property type="entry name" value="SULFOTRANSFERASE SULT"/>
    <property type="match status" value="1"/>
</dbReference>
<keyword evidence="6" id="KW-1185">Reference proteome</keyword>
<keyword evidence="2 3" id="KW-0808">Transferase</keyword>
<comment type="similarity">
    <text evidence="1 3">Belongs to the sulfotransferase 1 family.</text>
</comment>
<reference evidence="5 6" key="1">
    <citation type="submission" date="2024-01" db="EMBL/GenBank/DDBJ databases">
        <authorList>
            <person name="Waweru B."/>
        </authorList>
    </citation>
    <scope>NUCLEOTIDE SEQUENCE [LARGE SCALE GENOMIC DNA]</scope>
</reference>
<dbReference type="GO" id="GO:0008146">
    <property type="term" value="F:sulfotransferase activity"/>
    <property type="evidence" value="ECO:0007669"/>
    <property type="project" value="InterPro"/>
</dbReference>
<dbReference type="Proteomes" id="UP001314170">
    <property type="component" value="Unassembled WGS sequence"/>
</dbReference>